<evidence type="ECO:0000256" key="3">
    <source>
        <dbReference type="ARBA" id="ARBA00022723"/>
    </source>
</evidence>
<keyword evidence="3" id="KW-0479">Metal-binding</keyword>
<evidence type="ECO:0000256" key="8">
    <source>
        <dbReference type="ARBA" id="ARBA00023163"/>
    </source>
</evidence>
<keyword evidence="9" id="KW-0539">Nucleus</keyword>
<feature type="compositionally biased region" description="Low complexity" evidence="11">
    <location>
        <begin position="23"/>
        <end position="37"/>
    </location>
</feature>
<evidence type="ECO:0000256" key="2">
    <source>
        <dbReference type="ARBA" id="ARBA00007269"/>
    </source>
</evidence>
<dbReference type="FunFam" id="3.30.1370.50:FF:000006">
    <property type="entry name" value="NF-X1 finger transcription factor"/>
    <property type="match status" value="1"/>
</dbReference>
<dbReference type="GO" id="GO:0000977">
    <property type="term" value="F:RNA polymerase II transcription regulatory region sequence-specific DNA binding"/>
    <property type="evidence" value="ECO:0007669"/>
    <property type="project" value="TreeGrafter"/>
</dbReference>
<accession>A0A2V1DGD8</accession>
<evidence type="ECO:0000313" key="14">
    <source>
        <dbReference type="EMBL" id="PVH97170.1"/>
    </source>
</evidence>
<protein>
    <recommendedName>
        <fullName evidence="16">R3H domain-containing protein</fullName>
    </recommendedName>
</protein>
<feature type="compositionally biased region" description="Acidic residues" evidence="11">
    <location>
        <begin position="1114"/>
        <end position="1127"/>
    </location>
</feature>
<feature type="region of interest" description="Disordered" evidence="11">
    <location>
        <begin position="1"/>
        <end position="183"/>
    </location>
</feature>
<feature type="compositionally biased region" description="Low complexity" evidence="11">
    <location>
        <begin position="78"/>
        <end position="92"/>
    </location>
</feature>
<dbReference type="InterPro" id="IPR001841">
    <property type="entry name" value="Znf_RING"/>
</dbReference>
<keyword evidence="8" id="KW-0804">Transcription</keyword>
<dbReference type="GO" id="GO:0005634">
    <property type="term" value="C:nucleus"/>
    <property type="evidence" value="ECO:0007669"/>
    <property type="project" value="UniProtKB-SubCell"/>
</dbReference>
<feature type="compositionally biased region" description="Basic residues" evidence="11">
    <location>
        <begin position="52"/>
        <end position="71"/>
    </location>
</feature>
<feature type="region of interest" description="Disordered" evidence="11">
    <location>
        <begin position="1164"/>
        <end position="1185"/>
    </location>
</feature>
<keyword evidence="6" id="KW-0862">Zinc</keyword>
<keyword evidence="15" id="KW-1185">Reference proteome</keyword>
<dbReference type="InterPro" id="IPR034077">
    <property type="entry name" value="R3H_FAP1"/>
</dbReference>
<dbReference type="PROSITE" id="PS51061">
    <property type="entry name" value="R3H"/>
    <property type="match status" value="1"/>
</dbReference>
<dbReference type="GO" id="GO:0000981">
    <property type="term" value="F:DNA-binding transcription factor activity, RNA polymerase II-specific"/>
    <property type="evidence" value="ECO:0007669"/>
    <property type="project" value="TreeGrafter"/>
</dbReference>
<feature type="region of interest" description="Disordered" evidence="11">
    <location>
        <begin position="1110"/>
        <end position="1152"/>
    </location>
</feature>
<evidence type="ECO:0000256" key="1">
    <source>
        <dbReference type="ARBA" id="ARBA00004123"/>
    </source>
</evidence>
<dbReference type="PANTHER" id="PTHR12360:SF12">
    <property type="entry name" value="TRANSCRIPTIONAL REPRESSOR NF-X1"/>
    <property type="match status" value="1"/>
</dbReference>
<dbReference type="Pfam" id="PF01422">
    <property type="entry name" value="zf-NF-X1"/>
    <property type="match status" value="7"/>
</dbReference>
<keyword evidence="5 10" id="KW-0863">Zinc-finger</keyword>
<dbReference type="SMART" id="SM00393">
    <property type="entry name" value="R3H"/>
    <property type="match status" value="1"/>
</dbReference>
<dbReference type="EMBL" id="KZ805444">
    <property type="protein sequence ID" value="PVH97170.1"/>
    <property type="molecule type" value="Genomic_DNA"/>
</dbReference>
<feature type="domain" description="RING-type" evidence="12">
    <location>
        <begin position="192"/>
        <end position="254"/>
    </location>
</feature>
<dbReference type="InterPro" id="IPR001374">
    <property type="entry name" value="R3H_dom"/>
</dbReference>
<feature type="compositionally biased region" description="Low complexity" evidence="11">
    <location>
        <begin position="118"/>
        <end position="143"/>
    </location>
</feature>
<dbReference type="Pfam" id="PF01424">
    <property type="entry name" value="R3H"/>
    <property type="match status" value="1"/>
</dbReference>
<evidence type="ECO:0000313" key="15">
    <source>
        <dbReference type="Proteomes" id="UP000244855"/>
    </source>
</evidence>
<evidence type="ECO:0000256" key="10">
    <source>
        <dbReference type="PROSITE-ProRule" id="PRU00175"/>
    </source>
</evidence>
<feature type="domain" description="R3H" evidence="13">
    <location>
        <begin position="851"/>
        <end position="914"/>
    </location>
</feature>
<evidence type="ECO:0000259" key="12">
    <source>
        <dbReference type="PROSITE" id="PS50089"/>
    </source>
</evidence>
<dbReference type="AlphaFoldDB" id="A0A2V1DGD8"/>
<evidence type="ECO:0000256" key="7">
    <source>
        <dbReference type="ARBA" id="ARBA00023015"/>
    </source>
</evidence>
<dbReference type="InterPro" id="IPR000967">
    <property type="entry name" value="Znf_NFX1"/>
</dbReference>
<dbReference type="PANTHER" id="PTHR12360">
    <property type="entry name" value="NUCLEAR TRANSCRIPTION FACTOR, X-BOX BINDING 1 NFX1"/>
    <property type="match status" value="1"/>
</dbReference>
<dbReference type="GO" id="GO:0000122">
    <property type="term" value="P:negative regulation of transcription by RNA polymerase II"/>
    <property type="evidence" value="ECO:0007669"/>
    <property type="project" value="TreeGrafter"/>
</dbReference>
<name>A0A2V1DGD8_9PLEO</name>
<evidence type="ECO:0000256" key="5">
    <source>
        <dbReference type="ARBA" id="ARBA00022771"/>
    </source>
</evidence>
<dbReference type="PROSITE" id="PS50089">
    <property type="entry name" value="ZF_RING_2"/>
    <property type="match status" value="1"/>
</dbReference>
<proteinExistence type="inferred from homology"/>
<dbReference type="SMART" id="SM00438">
    <property type="entry name" value="ZnF_NFX"/>
    <property type="match status" value="9"/>
</dbReference>
<evidence type="ECO:0000256" key="9">
    <source>
        <dbReference type="ARBA" id="ARBA00023242"/>
    </source>
</evidence>
<comment type="similarity">
    <text evidence="2">Belongs to the NFX1 family.</text>
</comment>
<reference evidence="14 15" key="1">
    <citation type="journal article" date="2018" name="Sci. Rep.">
        <title>Comparative genomics provides insights into the lifestyle and reveals functional heterogeneity of dark septate endophytic fungi.</title>
        <authorList>
            <person name="Knapp D.G."/>
            <person name="Nemeth J.B."/>
            <person name="Barry K."/>
            <person name="Hainaut M."/>
            <person name="Henrissat B."/>
            <person name="Johnson J."/>
            <person name="Kuo A."/>
            <person name="Lim J.H.P."/>
            <person name="Lipzen A."/>
            <person name="Nolan M."/>
            <person name="Ohm R.A."/>
            <person name="Tamas L."/>
            <person name="Grigoriev I.V."/>
            <person name="Spatafora J.W."/>
            <person name="Nagy L.G."/>
            <person name="Kovacs G.M."/>
        </authorList>
    </citation>
    <scope>NUCLEOTIDE SEQUENCE [LARGE SCALE GENOMIC DNA]</scope>
    <source>
        <strain evidence="14 15">DSE2036</strain>
    </source>
</reference>
<evidence type="ECO:0000256" key="4">
    <source>
        <dbReference type="ARBA" id="ARBA00022737"/>
    </source>
</evidence>
<dbReference type="CDD" id="cd06008">
    <property type="entry name" value="NF-X1-zinc-finger"/>
    <property type="match status" value="5"/>
</dbReference>
<keyword evidence="7" id="KW-0805">Transcription regulation</keyword>
<gene>
    <name evidence="14" type="ORF">DM02DRAFT_533743</name>
</gene>
<dbReference type="InterPro" id="IPR034078">
    <property type="entry name" value="NFX1_fam"/>
</dbReference>
<dbReference type="Proteomes" id="UP000244855">
    <property type="component" value="Unassembled WGS sequence"/>
</dbReference>
<dbReference type="InterPro" id="IPR036867">
    <property type="entry name" value="R3H_dom_sf"/>
</dbReference>
<keyword evidence="4" id="KW-0677">Repeat</keyword>
<evidence type="ECO:0008006" key="16">
    <source>
        <dbReference type="Google" id="ProtNLM"/>
    </source>
</evidence>
<dbReference type="SUPFAM" id="SSF82708">
    <property type="entry name" value="R3H domain"/>
    <property type="match status" value="1"/>
</dbReference>
<dbReference type="Gene3D" id="3.30.1370.50">
    <property type="entry name" value="R3H-like domain"/>
    <property type="match status" value="1"/>
</dbReference>
<organism evidence="14 15">
    <name type="scientific">Periconia macrospinosa</name>
    <dbReference type="NCBI Taxonomy" id="97972"/>
    <lineage>
        <taxon>Eukaryota</taxon>
        <taxon>Fungi</taxon>
        <taxon>Dikarya</taxon>
        <taxon>Ascomycota</taxon>
        <taxon>Pezizomycotina</taxon>
        <taxon>Dothideomycetes</taxon>
        <taxon>Pleosporomycetidae</taxon>
        <taxon>Pleosporales</taxon>
        <taxon>Massarineae</taxon>
        <taxon>Periconiaceae</taxon>
        <taxon>Periconia</taxon>
    </lineage>
</organism>
<dbReference type="CDD" id="cd06006">
    <property type="entry name" value="R3H_unknown_2"/>
    <property type="match status" value="1"/>
</dbReference>
<evidence type="ECO:0000256" key="6">
    <source>
        <dbReference type="ARBA" id="ARBA00022833"/>
    </source>
</evidence>
<dbReference type="GO" id="GO:0008270">
    <property type="term" value="F:zinc ion binding"/>
    <property type="evidence" value="ECO:0007669"/>
    <property type="project" value="UniProtKB-KW"/>
</dbReference>
<evidence type="ECO:0000256" key="11">
    <source>
        <dbReference type="SAM" id="MobiDB-lite"/>
    </source>
</evidence>
<dbReference type="OrthoDB" id="6512771at2759"/>
<comment type="subcellular location">
    <subcellularLocation>
        <location evidence="1">Nucleus</location>
    </subcellularLocation>
</comment>
<sequence length="1185" mass="129485">MEVSTAPAAAQNEGHRRRRPRNRNQNNAGAGQEASQQDSSPAPPVASQRGGRSGRGRGRGGRASHTNHPRGRGQAPIDAATPTPDSSSAPPTNHQRGRGGQQRPPRFHGRAAGGRQFGGQLTTGGDNANSASASAPGSSQTAGLQPDAPSFEPGRPLIPRNPRPRRPQAPKSNAPDLTTRTHEDIDNGHYECAICVETIKRTAKGVWSCRTCWTVFHLGCIKKWSTNEGSAAARQQAPEGELPPPRQWRCPGCNLPKEELPHSFACWCEKEVDPKPLPGLPPFSCGQTCARPRILPKKCPHPCPSTCHAGPCPPCTQMGPTQQCFCGKKSMTRRCVDTDYEHGWSCGDVCGQLMPCGEHFCPQPCHEGSCGVCEVRVPARCYCGQIEKDILCCDKNIERKSSRTLVAEDGTTALEEWTGVFECPNICGRSFDCGKHTCEKPCHRQDANPPHCPRSPDVVSHCPCGKTALKDISGAVRETCEDPIPNCSKPCGNKLACGHRCEQLCHQGECAPCLRTVSISCRCGRTTSSTICHQGTEEPPHCMRVCRVSLNCGRHECGERCCPGERKAAERQAQRKKPRPLDSARQHRHDHGFEAEHIDTRSCGRQLRCGNPDHRCQELCHKGPCGTCREAIFDEISCNCGRTVLQPPLPCGTRPPPCRFPCERPKDCGHPQVSHNCHEDEESCPKCPFLTTKPCLCGKNTLKNQPCWLTEVRCADVCGAKLKCGAHRCQKQCHRPGECEDPCRQPCGKELTVCGHPCMSPCHSPSPCKEQKPCQHKIFITCECQRIKQEAKCGASKNTDGNQKKQLKCDEECARLERNRKLAVALNVDPAHQTDHVPYSADTLNMYQQNSAWASVHEKELRLFAANPEEKRLRFKPMQRKQRAFLHSLAEDFGFDSESMDPEPHRHVAIFKTPRFVMAPMKSLAECVRIRQVQRTIAPPAAPASTLPSRTKVSNITAADPYNAFLINNPRFALTIEEVRSVLKTVLPKTSFPMELDISFLPTEEVALKPPIAARVSLPDRDVQTMLESIKTPLAQELTAQKIGSLQLARLDASLNILRTESDAVGAGWSQVAAKGGASARPTALGSAPIGVKGGFAVLSLSNKSKKKKKAVEEVADDWEAEEEKEEEREKERMSGANSDVDGEGEASKAAIVQGAVVEDGFAQATGSSAEASSSSLPWSERLDE</sequence>
<dbReference type="STRING" id="97972.A0A2V1DGD8"/>
<evidence type="ECO:0000259" key="13">
    <source>
        <dbReference type="PROSITE" id="PS51061"/>
    </source>
</evidence>